<gene>
    <name evidence="3" type="ORF">HT585_26925</name>
</gene>
<accession>A0A7Y6UQH8</accession>
<dbReference type="PANTHER" id="PTHR37809">
    <property type="entry name" value="RIBOSOMAL PROTEIN S12 METHYLTHIOTRANSFERASE ACCESSORY FACTOR YCAO"/>
    <property type="match status" value="1"/>
</dbReference>
<dbReference type="AlphaFoldDB" id="A0A7Y6UQH8"/>
<name>A0A7Y6UQH8_9HYPH</name>
<dbReference type="PANTHER" id="PTHR37809:SF1">
    <property type="entry name" value="RIBOSOMAL PROTEIN S12 METHYLTHIOTRANSFERASE ACCESSORY FACTOR YCAO"/>
    <property type="match status" value="1"/>
</dbReference>
<feature type="region of interest" description="Disordered" evidence="1">
    <location>
        <begin position="1"/>
        <end position="20"/>
    </location>
</feature>
<keyword evidence="4" id="KW-1185">Reference proteome</keyword>
<comment type="caution">
    <text evidence="3">The sequence shown here is derived from an EMBL/GenBank/DDBJ whole genome shotgun (WGS) entry which is preliminary data.</text>
</comment>
<evidence type="ECO:0000256" key="1">
    <source>
        <dbReference type="SAM" id="MobiDB-lite"/>
    </source>
</evidence>
<sequence length="416" mass="44889">MTIAITTDRAGESRPISDNSGIADNYSDRVCAPEETFARIAPLLPAFGVSRLARLTGLDSIGIPVWNAVSPNAKSIVINQGKGVTDIDAKVSAAMEALERAVACNPSVPVLDATRQALVERGERALGLPGLVAAGESDLGDDEPAPWLRGFDLIGQQTTFVPFHAALLDRTLERCRYWQSSDGLASGNTEDEAILHGLLERIERDAETLWRLLPLTARLRTCIDAGSFNDPILDEMTGRIVAAGLTFRLFDMTSDIGIPCLTAVIADTDILEAKEPRYHDVTIGHGAHSDPRRAAIRAVTEAAQSRLTYISGARDDVFPETFTRRLPRETQQLFEADPRAQNPVVPVAGNTASALLEYVLEALKNAGIGTVVAVPLLAEPLPFSVIKVFVPELENPDGARKRRFGARALSRALEIA</sequence>
<dbReference type="InterPro" id="IPR003776">
    <property type="entry name" value="YcaO-like_dom"/>
</dbReference>
<dbReference type="NCBIfam" id="TIGR00702">
    <property type="entry name" value="YcaO-type kinase domain"/>
    <property type="match status" value="1"/>
</dbReference>
<dbReference type="RefSeq" id="WP_176355867.1">
    <property type="nucleotide sequence ID" value="NZ_JABWDU010000009.1"/>
</dbReference>
<reference evidence="3 4" key="1">
    <citation type="submission" date="2020-06" db="EMBL/GenBank/DDBJ databases">
        <authorList>
            <person name="Grouzdev D.S."/>
        </authorList>
    </citation>
    <scope>NUCLEOTIDE SEQUENCE [LARGE SCALE GENOMIC DNA]</scope>
    <source>
        <strain evidence="3 4">HO-A22</strain>
    </source>
</reference>
<proteinExistence type="predicted"/>
<dbReference type="Gene3D" id="3.30.160.660">
    <property type="match status" value="1"/>
</dbReference>
<protein>
    <submittedName>
        <fullName evidence="3">YcaO-like family protein</fullName>
    </submittedName>
</protein>
<dbReference type="Proteomes" id="UP000520198">
    <property type="component" value="Unassembled WGS sequence"/>
</dbReference>
<evidence type="ECO:0000313" key="3">
    <source>
        <dbReference type="EMBL" id="NVD42510.1"/>
    </source>
</evidence>
<dbReference type="EMBL" id="JABWDU010000009">
    <property type="protein sequence ID" value="NVD42510.1"/>
    <property type="molecule type" value="Genomic_DNA"/>
</dbReference>
<dbReference type="Pfam" id="PF02624">
    <property type="entry name" value="YcaO"/>
    <property type="match status" value="1"/>
</dbReference>
<organism evidence="3 4">
    <name type="scientific">Ensifer oleiphilus</name>
    <dbReference type="NCBI Taxonomy" id="2742698"/>
    <lineage>
        <taxon>Bacteria</taxon>
        <taxon>Pseudomonadati</taxon>
        <taxon>Pseudomonadota</taxon>
        <taxon>Alphaproteobacteria</taxon>
        <taxon>Hyphomicrobiales</taxon>
        <taxon>Rhizobiaceae</taxon>
        <taxon>Sinorhizobium/Ensifer group</taxon>
        <taxon>Ensifer</taxon>
    </lineage>
</organism>
<evidence type="ECO:0000313" key="4">
    <source>
        <dbReference type="Proteomes" id="UP000520198"/>
    </source>
</evidence>
<feature type="domain" description="YcaO" evidence="2">
    <location>
        <begin position="81"/>
        <end position="416"/>
    </location>
</feature>
<evidence type="ECO:0000259" key="2">
    <source>
        <dbReference type="PROSITE" id="PS51664"/>
    </source>
</evidence>
<dbReference type="PROSITE" id="PS51664">
    <property type="entry name" value="YCAO"/>
    <property type="match status" value="1"/>
</dbReference>